<dbReference type="InterPro" id="IPR001433">
    <property type="entry name" value="OxRdtase_FAD/NAD-bd"/>
</dbReference>
<evidence type="ECO:0000313" key="4">
    <source>
        <dbReference type="Proteomes" id="UP000305238"/>
    </source>
</evidence>
<dbReference type="InterPro" id="IPR039261">
    <property type="entry name" value="FNR_nucleotide-bd"/>
</dbReference>
<dbReference type="PANTHER" id="PTHR43513">
    <property type="entry name" value="DIHYDROOROTATE DEHYDROGENASE B (NAD(+)), ELECTRON TRANSFER SUBUNIT"/>
    <property type="match status" value="1"/>
</dbReference>
<feature type="domain" description="FAD-binding FR-type" evidence="2">
    <location>
        <begin position="10"/>
        <end position="119"/>
    </location>
</feature>
<dbReference type="InterPro" id="IPR050353">
    <property type="entry name" value="PyrK_electron_transfer"/>
</dbReference>
<dbReference type="InterPro" id="IPR017927">
    <property type="entry name" value="FAD-bd_FR_type"/>
</dbReference>
<dbReference type="PANTHER" id="PTHR43513:SF1">
    <property type="entry name" value="ANAEROBIC SULFITE REDUCTASE SUBUNIT B"/>
    <property type="match status" value="1"/>
</dbReference>
<sequence length="290" mass="30742">MTPAAVHSPMAPVPYRVTDRHAETADTVTLALEPVEAAVSEPVPGQFTMMYVFGIGEVPISVSRVGPFEEVRSPSTPRGSGPVLEQTVRAVGAVTRAVCGTRPGRIIGLRGPFGTGWRLDEARGRDLVLAAGGIGLAPLRPVVLRALADRSAFGRISILIGARTPDELLFAGELDMWRANGAQVEVTVDRPTPGWAGHVGLITALVGAAEIDPAHATAFICGPEVMMRVTAEALIGLGMRPADVRLSLERNMRCGLGWCGHCQLGPLLLCRDGPVLPYERAVPLLTVREL</sequence>
<keyword evidence="1" id="KW-0411">Iron-sulfur</keyword>
<evidence type="ECO:0000259" key="2">
    <source>
        <dbReference type="PROSITE" id="PS51384"/>
    </source>
</evidence>
<dbReference type="PROSITE" id="PS51384">
    <property type="entry name" value="FAD_FR"/>
    <property type="match status" value="1"/>
</dbReference>
<comment type="cofactor">
    <cofactor evidence="1">
        <name>[2Fe-2S] cluster</name>
        <dbReference type="ChEBI" id="CHEBI:190135"/>
    </cofactor>
    <text evidence="1">Binds 1 [2Fe-2S] cluster per subunit.</text>
</comment>
<organism evidence="3 4">
    <name type="scientific">Actinomadura geliboluensis</name>
    <dbReference type="NCBI Taxonomy" id="882440"/>
    <lineage>
        <taxon>Bacteria</taxon>
        <taxon>Bacillati</taxon>
        <taxon>Actinomycetota</taxon>
        <taxon>Actinomycetes</taxon>
        <taxon>Streptosporangiales</taxon>
        <taxon>Thermomonosporaceae</taxon>
        <taxon>Actinomadura</taxon>
    </lineage>
</organism>
<dbReference type="EMBL" id="VCKZ01000002">
    <property type="protein sequence ID" value="TMR42406.1"/>
    <property type="molecule type" value="Genomic_DNA"/>
</dbReference>
<feature type="binding site" evidence="1">
    <location>
        <position position="270"/>
    </location>
    <ligand>
        <name>[2Fe-2S] cluster</name>
        <dbReference type="ChEBI" id="CHEBI:190135"/>
    </ligand>
</feature>
<dbReference type="InterPro" id="IPR017938">
    <property type="entry name" value="Riboflavin_synthase-like_b-brl"/>
</dbReference>
<proteinExistence type="predicted"/>
<dbReference type="GO" id="GO:0016491">
    <property type="term" value="F:oxidoreductase activity"/>
    <property type="evidence" value="ECO:0007669"/>
    <property type="project" value="InterPro"/>
</dbReference>
<name>A0A5S4HBP6_9ACTN</name>
<dbReference type="PIRSF" id="PIRSF006816">
    <property type="entry name" value="Cyc3_hyd_g"/>
    <property type="match status" value="1"/>
</dbReference>
<dbReference type="GO" id="GO:0046872">
    <property type="term" value="F:metal ion binding"/>
    <property type="evidence" value="ECO:0007669"/>
    <property type="project" value="UniProtKB-KW"/>
</dbReference>
<dbReference type="Proteomes" id="UP000305238">
    <property type="component" value="Unassembled WGS sequence"/>
</dbReference>
<dbReference type="GO" id="GO:0050660">
    <property type="term" value="F:flavin adenine dinucleotide binding"/>
    <property type="evidence" value="ECO:0007669"/>
    <property type="project" value="InterPro"/>
</dbReference>
<dbReference type="RefSeq" id="WP_138632371.1">
    <property type="nucleotide sequence ID" value="NZ_JASWDG010000005.1"/>
</dbReference>
<comment type="caution">
    <text evidence="3">The sequence shown here is derived from an EMBL/GenBank/DDBJ whole genome shotgun (WGS) entry which is preliminary data.</text>
</comment>
<accession>A0A5S4HBP6</accession>
<dbReference type="Gene3D" id="2.40.30.10">
    <property type="entry name" value="Translation factors"/>
    <property type="match status" value="1"/>
</dbReference>
<dbReference type="GO" id="GO:0051537">
    <property type="term" value="F:2 iron, 2 sulfur cluster binding"/>
    <property type="evidence" value="ECO:0007669"/>
    <property type="project" value="UniProtKB-KW"/>
</dbReference>
<evidence type="ECO:0000256" key="1">
    <source>
        <dbReference type="PIRSR" id="PIRSR006816-2"/>
    </source>
</evidence>
<dbReference type="PRINTS" id="PR00406">
    <property type="entry name" value="CYTB5RDTASE"/>
</dbReference>
<dbReference type="Pfam" id="PF10418">
    <property type="entry name" value="DHODB_Fe-S_bind"/>
    <property type="match status" value="1"/>
</dbReference>
<keyword evidence="1" id="KW-0408">Iron</keyword>
<dbReference type="CDD" id="cd06221">
    <property type="entry name" value="sulfite_reductase_like"/>
    <property type="match status" value="1"/>
</dbReference>
<keyword evidence="1" id="KW-0001">2Fe-2S</keyword>
<dbReference type="OrthoDB" id="9796486at2"/>
<dbReference type="InterPro" id="IPR012165">
    <property type="entry name" value="Cyt_c3_hydrogenase_gsu"/>
</dbReference>
<dbReference type="GO" id="GO:0006221">
    <property type="term" value="P:pyrimidine nucleotide biosynthetic process"/>
    <property type="evidence" value="ECO:0007669"/>
    <property type="project" value="InterPro"/>
</dbReference>
<gene>
    <name evidence="3" type="ORF">ETD96_00810</name>
</gene>
<keyword evidence="1" id="KW-0479">Metal-binding</keyword>
<dbReference type="Pfam" id="PF00175">
    <property type="entry name" value="NAD_binding_1"/>
    <property type="match status" value="1"/>
</dbReference>
<dbReference type="SUPFAM" id="SSF52343">
    <property type="entry name" value="Ferredoxin reductase-like, C-terminal NADP-linked domain"/>
    <property type="match status" value="1"/>
</dbReference>
<dbReference type="InterPro" id="IPR019480">
    <property type="entry name" value="Dihydroorotate_DH_Fe-S-bd"/>
</dbReference>
<evidence type="ECO:0000313" key="3">
    <source>
        <dbReference type="EMBL" id="TMR42406.1"/>
    </source>
</evidence>
<keyword evidence="4" id="KW-1185">Reference proteome</keyword>
<feature type="binding site" evidence="1">
    <location>
        <position position="254"/>
    </location>
    <ligand>
        <name>[2Fe-2S] cluster</name>
        <dbReference type="ChEBI" id="CHEBI:190135"/>
    </ligand>
</feature>
<dbReference type="Gene3D" id="3.40.50.80">
    <property type="entry name" value="Nucleotide-binding domain of ferredoxin-NADP reductase (FNR) module"/>
    <property type="match status" value="1"/>
</dbReference>
<feature type="binding site" evidence="1">
    <location>
        <position position="262"/>
    </location>
    <ligand>
        <name>[2Fe-2S] cluster</name>
        <dbReference type="ChEBI" id="CHEBI:190135"/>
    </ligand>
</feature>
<feature type="binding site" evidence="1">
    <location>
        <position position="259"/>
    </location>
    <ligand>
        <name>[2Fe-2S] cluster</name>
        <dbReference type="ChEBI" id="CHEBI:190135"/>
    </ligand>
</feature>
<dbReference type="AlphaFoldDB" id="A0A5S4HBP6"/>
<reference evidence="3 4" key="1">
    <citation type="submission" date="2019-05" db="EMBL/GenBank/DDBJ databases">
        <title>Draft genome sequence of Actinomadura geliboluensis A8036.</title>
        <authorList>
            <person name="Saricaoglu S."/>
            <person name="Isik K."/>
        </authorList>
    </citation>
    <scope>NUCLEOTIDE SEQUENCE [LARGE SCALE GENOMIC DNA]</scope>
    <source>
        <strain evidence="3 4">A8036</strain>
    </source>
</reference>
<protein>
    <submittedName>
        <fullName evidence="3">Oxidoreductase</fullName>
    </submittedName>
</protein>
<dbReference type="SUPFAM" id="SSF63380">
    <property type="entry name" value="Riboflavin synthase domain-like"/>
    <property type="match status" value="1"/>
</dbReference>